<dbReference type="RefSeq" id="WP_310892263.1">
    <property type="nucleotide sequence ID" value="NZ_BAAAGR010000008.1"/>
</dbReference>
<dbReference type="Proteomes" id="UP001183582">
    <property type="component" value="Unassembled WGS sequence"/>
</dbReference>
<organism evidence="3 4">
    <name type="scientific">Microbacterium aurantiacum</name>
    <dbReference type="NCBI Taxonomy" id="162393"/>
    <lineage>
        <taxon>Bacteria</taxon>
        <taxon>Bacillati</taxon>
        <taxon>Actinomycetota</taxon>
        <taxon>Actinomycetes</taxon>
        <taxon>Micrococcales</taxon>
        <taxon>Microbacteriaceae</taxon>
        <taxon>Microbacterium</taxon>
    </lineage>
</organism>
<comment type="caution">
    <text evidence="3">The sequence shown here is derived from an EMBL/GenBank/DDBJ whole genome shotgun (WGS) entry which is preliminary data.</text>
</comment>
<dbReference type="AlphaFoldDB" id="A0AAJ2LXK9"/>
<gene>
    <name evidence="3" type="ORF">KZC50_15420</name>
</gene>
<name>A0AAJ2LXK9_9MICO</name>
<dbReference type="InterPro" id="IPR040851">
    <property type="entry name" value="ParB-like_C"/>
</dbReference>
<dbReference type="GeneID" id="301459650"/>
<feature type="region of interest" description="Disordered" evidence="1">
    <location>
        <begin position="1"/>
        <end position="64"/>
    </location>
</feature>
<evidence type="ECO:0000313" key="3">
    <source>
        <dbReference type="EMBL" id="MDS0246987.1"/>
    </source>
</evidence>
<feature type="region of interest" description="Disordered" evidence="1">
    <location>
        <begin position="108"/>
        <end position="129"/>
    </location>
</feature>
<feature type="domain" description="ParB-like C-terminal" evidence="2">
    <location>
        <begin position="72"/>
        <end position="112"/>
    </location>
</feature>
<proteinExistence type="predicted"/>
<dbReference type="Gene3D" id="6.10.180.30">
    <property type="match status" value="1"/>
</dbReference>
<reference evidence="3 4" key="1">
    <citation type="submission" date="2021-06" db="EMBL/GenBank/DDBJ databases">
        <title>Genome-based taxonomic framework of Microbacterium strains isolated from marine environment, the description of four new species and reclassification of four preexisting species.</title>
        <authorList>
            <person name="Lee S.D."/>
            <person name="Kim S.-M."/>
            <person name="Byeon Y.-S."/>
            <person name="Yang H.L."/>
            <person name="Kim I.S."/>
        </authorList>
    </citation>
    <scope>NUCLEOTIDE SEQUENCE [LARGE SCALE GENOMIC DNA]</scope>
    <source>
        <strain evidence="3 4">KACC 20514</strain>
    </source>
</reference>
<protein>
    <recommendedName>
        <fullName evidence="2">ParB-like C-terminal domain-containing protein</fullName>
    </recommendedName>
</protein>
<evidence type="ECO:0000313" key="4">
    <source>
        <dbReference type="Proteomes" id="UP001183582"/>
    </source>
</evidence>
<accession>A0AAJ2LXK9</accession>
<evidence type="ECO:0000256" key="1">
    <source>
        <dbReference type="SAM" id="MobiDB-lite"/>
    </source>
</evidence>
<sequence>MERLLKKNRPQASDAPEVIDPVAPTLTPTLTPEPTPAPTPRTKARPATLAQAPTEEAKESMSVRVRTSIRARSRAAYRATNVLEADESYSDMIEKAIEAEVRRRELAHNDGKPFAANTASLPAGRPLGA</sequence>
<dbReference type="Pfam" id="PF18064">
    <property type="entry name" value="CB_ParB_C"/>
    <property type="match status" value="1"/>
</dbReference>
<dbReference type="EMBL" id="JAHWXH010000005">
    <property type="protein sequence ID" value="MDS0246987.1"/>
    <property type="molecule type" value="Genomic_DNA"/>
</dbReference>
<evidence type="ECO:0000259" key="2">
    <source>
        <dbReference type="Pfam" id="PF18064"/>
    </source>
</evidence>